<keyword evidence="1" id="KW-0802">TPR repeat</keyword>
<dbReference type="InterPro" id="IPR029787">
    <property type="entry name" value="Nucleotide_cyclase"/>
</dbReference>
<comment type="caution">
    <text evidence="3">The sequence shown here is derived from an EMBL/GenBank/DDBJ whole genome shotgun (WGS) entry which is preliminary data.</text>
</comment>
<dbReference type="SUPFAM" id="SSF48452">
    <property type="entry name" value="TPR-like"/>
    <property type="match status" value="2"/>
</dbReference>
<evidence type="ECO:0000259" key="2">
    <source>
        <dbReference type="PROSITE" id="PS50887"/>
    </source>
</evidence>
<organism evidence="3 4">
    <name type="scientific">Deinococcus oregonensis</name>
    <dbReference type="NCBI Taxonomy" id="1805970"/>
    <lineage>
        <taxon>Bacteria</taxon>
        <taxon>Thermotogati</taxon>
        <taxon>Deinococcota</taxon>
        <taxon>Deinococci</taxon>
        <taxon>Deinococcales</taxon>
        <taxon>Deinococcaceae</taxon>
        <taxon>Deinococcus</taxon>
    </lineage>
</organism>
<dbReference type="SMART" id="SM00028">
    <property type="entry name" value="TPR"/>
    <property type="match status" value="6"/>
</dbReference>
<dbReference type="Gene3D" id="3.30.70.270">
    <property type="match status" value="1"/>
</dbReference>
<dbReference type="Pfam" id="PF13374">
    <property type="entry name" value="TPR_10"/>
    <property type="match status" value="1"/>
</dbReference>
<dbReference type="PROSITE" id="PS50887">
    <property type="entry name" value="GGDEF"/>
    <property type="match status" value="1"/>
</dbReference>
<dbReference type="SUPFAM" id="SSF55073">
    <property type="entry name" value="Nucleotide cyclase"/>
    <property type="match status" value="1"/>
</dbReference>
<accession>A0ABV6AUZ4</accession>
<dbReference type="InterPro" id="IPR026000">
    <property type="entry name" value="Apc5_dom"/>
</dbReference>
<dbReference type="Pfam" id="PF13424">
    <property type="entry name" value="TPR_12"/>
    <property type="match status" value="1"/>
</dbReference>
<keyword evidence="3" id="KW-0548">Nucleotidyltransferase</keyword>
<dbReference type="InterPro" id="IPR000160">
    <property type="entry name" value="GGDEF_dom"/>
</dbReference>
<keyword evidence="3" id="KW-0808">Transferase</keyword>
<reference evidence="3 4" key="1">
    <citation type="submission" date="2024-09" db="EMBL/GenBank/DDBJ databases">
        <authorList>
            <person name="Sun Q."/>
            <person name="Mori K."/>
        </authorList>
    </citation>
    <scope>NUCLEOTIDE SEQUENCE [LARGE SCALE GENOMIC DNA]</scope>
    <source>
        <strain evidence="3 4">JCM 13503</strain>
    </source>
</reference>
<evidence type="ECO:0000313" key="4">
    <source>
        <dbReference type="Proteomes" id="UP001589733"/>
    </source>
</evidence>
<dbReference type="Gene3D" id="1.25.40.10">
    <property type="entry name" value="Tetratricopeptide repeat domain"/>
    <property type="match status" value="2"/>
</dbReference>
<gene>
    <name evidence="3" type="ORF">ACFFLM_00825</name>
</gene>
<feature type="domain" description="GGDEF" evidence="2">
    <location>
        <begin position="422"/>
        <end position="555"/>
    </location>
</feature>
<dbReference type="Pfam" id="PF12862">
    <property type="entry name" value="ANAPC5"/>
    <property type="match status" value="1"/>
</dbReference>
<dbReference type="PANTHER" id="PTHR46663">
    <property type="entry name" value="DIGUANYLATE CYCLASE DGCT-RELATED"/>
    <property type="match status" value="1"/>
</dbReference>
<proteinExistence type="predicted"/>
<dbReference type="SMART" id="SM00267">
    <property type="entry name" value="GGDEF"/>
    <property type="match status" value="1"/>
</dbReference>
<dbReference type="CDD" id="cd01949">
    <property type="entry name" value="GGDEF"/>
    <property type="match status" value="1"/>
</dbReference>
<dbReference type="EMBL" id="JBHLYR010000006">
    <property type="protein sequence ID" value="MFB9990530.1"/>
    <property type="molecule type" value="Genomic_DNA"/>
</dbReference>
<sequence>MGISEAGSGADGRETSLRLAAALDAQGWAAVHAAPRQALALLEEALPLARTSSDQKILTTILRHLSYTHYTLGNFDPAHASATEAVAVARNLGEPFYIGASVNMLGIALRYRGELAGALEAQREHLRIAEELDHPEMRAHALNNIGSVHYDLGESQRASDYHQAAIELARELGDDIISLKARNNLGADLQRLGDGQAATAALMEALALARQLNVRSEEALALNSLAKIALEGEAFLAAQTLAADALEVSGQVGDLGMRAEAHLHSGLALLGLGDQGEAEQHLSTALKLSESACVHQTQVGALHALARSHEQRGSYPAAFQYLRQAHILDLQIHAATATRRTQALSALIEAEHYRREVTRERARSAELAAAIAKLQEAQAKQEELTLKLAYQATHDPLTGLVGRTLFRDRLEKALASSANLTAPLAVFFIDLNGFKLVNDTYGHATGDQLLQEVARRLTGAVFGRDSVARLGGDEFVVLATHLHPAVQAHAVAQKLLDVLVQPCQLGGAEIKIGAAIGVSVFPHDGTDATTLLRHADEAMYLAKRRGDSTVQFYRAVASVN</sequence>
<dbReference type="InterPro" id="IPR052163">
    <property type="entry name" value="DGC-Regulatory_Protein"/>
</dbReference>
<keyword evidence="4" id="KW-1185">Reference proteome</keyword>
<protein>
    <submittedName>
        <fullName evidence="3">Diguanylate cyclase domain-containing protein</fullName>
        <ecNumber evidence="3">2.7.7.65</ecNumber>
    </submittedName>
</protein>
<name>A0ABV6AUZ4_9DEIO</name>
<evidence type="ECO:0000256" key="1">
    <source>
        <dbReference type="PROSITE-ProRule" id="PRU00339"/>
    </source>
</evidence>
<dbReference type="GO" id="GO:0052621">
    <property type="term" value="F:diguanylate cyclase activity"/>
    <property type="evidence" value="ECO:0007669"/>
    <property type="project" value="UniProtKB-EC"/>
</dbReference>
<dbReference type="NCBIfam" id="TIGR00254">
    <property type="entry name" value="GGDEF"/>
    <property type="match status" value="1"/>
</dbReference>
<dbReference type="Pfam" id="PF00990">
    <property type="entry name" value="GGDEF"/>
    <property type="match status" value="1"/>
</dbReference>
<dbReference type="PANTHER" id="PTHR46663:SF2">
    <property type="entry name" value="GGDEF DOMAIN-CONTAINING PROTEIN"/>
    <property type="match status" value="1"/>
</dbReference>
<dbReference type="PROSITE" id="PS50005">
    <property type="entry name" value="TPR"/>
    <property type="match status" value="1"/>
</dbReference>
<dbReference type="RefSeq" id="WP_380004540.1">
    <property type="nucleotide sequence ID" value="NZ_JBHLYR010000006.1"/>
</dbReference>
<feature type="repeat" description="TPR" evidence="1">
    <location>
        <begin position="139"/>
        <end position="172"/>
    </location>
</feature>
<dbReference type="Proteomes" id="UP001589733">
    <property type="component" value="Unassembled WGS sequence"/>
</dbReference>
<dbReference type="EC" id="2.7.7.65" evidence="3"/>
<evidence type="ECO:0000313" key="3">
    <source>
        <dbReference type="EMBL" id="MFB9990530.1"/>
    </source>
</evidence>
<dbReference type="InterPro" id="IPR019734">
    <property type="entry name" value="TPR_rpt"/>
</dbReference>
<dbReference type="InterPro" id="IPR043128">
    <property type="entry name" value="Rev_trsase/Diguanyl_cyclase"/>
</dbReference>
<dbReference type="InterPro" id="IPR011990">
    <property type="entry name" value="TPR-like_helical_dom_sf"/>
</dbReference>